<dbReference type="InterPro" id="IPR051604">
    <property type="entry name" value="Ergot_Alk_Oxidoreductase"/>
</dbReference>
<dbReference type="PANTHER" id="PTHR43162:SF1">
    <property type="entry name" value="PRESTALK A DIFFERENTIATION PROTEIN A"/>
    <property type="match status" value="1"/>
</dbReference>
<accession>A0A927RBM9</accession>
<organism evidence="2 3">
    <name type="scientific">Actinopolymorpha pittospori</name>
    <dbReference type="NCBI Taxonomy" id="648752"/>
    <lineage>
        <taxon>Bacteria</taxon>
        <taxon>Bacillati</taxon>
        <taxon>Actinomycetota</taxon>
        <taxon>Actinomycetes</taxon>
        <taxon>Propionibacteriales</taxon>
        <taxon>Actinopolymorphaceae</taxon>
        <taxon>Actinopolymorpha</taxon>
    </lineage>
</organism>
<dbReference type="PANTHER" id="PTHR43162">
    <property type="match status" value="1"/>
</dbReference>
<evidence type="ECO:0000259" key="1">
    <source>
        <dbReference type="Pfam" id="PF13460"/>
    </source>
</evidence>
<dbReference type="Gene3D" id="3.90.25.10">
    <property type="entry name" value="UDP-galactose 4-epimerase, domain 1"/>
    <property type="match status" value="1"/>
</dbReference>
<comment type="caution">
    <text evidence="2">The sequence shown here is derived from an EMBL/GenBank/DDBJ whole genome shotgun (WGS) entry which is preliminary data.</text>
</comment>
<sequence length="267" mass="28501">MTILVTGATGSVGRLVVDHLLAAGATDVRALTKNPVKAALPAEVEVVEGYIGKPETLPPALVGVERMYLAPLTETAREVAAMAKAAGVQHIVDLAGPEGNWWHSIEIAVEESGVAWTHLDAGEFMENTTIWADQIRRTGMVRDAYPDAANAPIAMDDIAAVAATVLLEDGHLGRAYELTGPETLSRTDLLSRIGAALGREIPFVAVSHEQAVELLTPSMGEFAEWYVSGWAGLMEHPQAAVATVAEVTRRPATTFAEWAARNADQFR</sequence>
<dbReference type="Pfam" id="PF13460">
    <property type="entry name" value="NAD_binding_10"/>
    <property type="match status" value="1"/>
</dbReference>
<evidence type="ECO:0000313" key="2">
    <source>
        <dbReference type="EMBL" id="MBE1610322.1"/>
    </source>
</evidence>
<dbReference type="InterPro" id="IPR036291">
    <property type="entry name" value="NAD(P)-bd_dom_sf"/>
</dbReference>
<dbReference type="InterPro" id="IPR016040">
    <property type="entry name" value="NAD(P)-bd_dom"/>
</dbReference>
<dbReference type="SUPFAM" id="SSF51735">
    <property type="entry name" value="NAD(P)-binding Rossmann-fold domains"/>
    <property type="match status" value="1"/>
</dbReference>
<dbReference type="RefSeq" id="WP_192753708.1">
    <property type="nucleotide sequence ID" value="NZ_BAABJL010000095.1"/>
</dbReference>
<keyword evidence="3" id="KW-1185">Reference proteome</keyword>
<name>A0A927RBM9_9ACTN</name>
<gene>
    <name evidence="2" type="ORF">HEB94_007170</name>
</gene>
<dbReference type="Gene3D" id="3.40.50.720">
    <property type="entry name" value="NAD(P)-binding Rossmann-like Domain"/>
    <property type="match status" value="1"/>
</dbReference>
<dbReference type="AlphaFoldDB" id="A0A927RBM9"/>
<evidence type="ECO:0000313" key="3">
    <source>
        <dbReference type="Proteomes" id="UP000638648"/>
    </source>
</evidence>
<feature type="domain" description="NAD(P)-binding" evidence="1">
    <location>
        <begin position="7"/>
        <end position="167"/>
    </location>
</feature>
<dbReference type="EMBL" id="JADBEM010000001">
    <property type="protein sequence ID" value="MBE1610322.1"/>
    <property type="molecule type" value="Genomic_DNA"/>
</dbReference>
<protein>
    <submittedName>
        <fullName evidence="2">Uncharacterized protein YbjT (DUF2867 family)</fullName>
    </submittedName>
</protein>
<proteinExistence type="predicted"/>
<reference evidence="2" key="1">
    <citation type="submission" date="2020-10" db="EMBL/GenBank/DDBJ databases">
        <title>Sequencing the genomes of 1000 actinobacteria strains.</title>
        <authorList>
            <person name="Klenk H.-P."/>
        </authorList>
    </citation>
    <scope>NUCLEOTIDE SEQUENCE</scope>
    <source>
        <strain evidence="2">DSM 45354</strain>
    </source>
</reference>
<dbReference type="Proteomes" id="UP000638648">
    <property type="component" value="Unassembled WGS sequence"/>
</dbReference>